<dbReference type="Proteomes" id="UP000182350">
    <property type="component" value="Unassembled WGS sequence"/>
</dbReference>
<reference evidence="2 3" key="1">
    <citation type="submission" date="2016-11" db="EMBL/GenBank/DDBJ databases">
        <authorList>
            <person name="Jaros S."/>
            <person name="Januszkiewicz K."/>
            <person name="Wedrychowicz H."/>
        </authorList>
    </citation>
    <scope>NUCLEOTIDE SEQUENCE [LARGE SCALE GENOMIC DNA]</scope>
    <source>
        <strain evidence="2 3">DSM 21637</strain>
    </source>
</reference>
<evidence type="ECO:0000313" key="3">
    <source>
        <dbReference type="Proteomes" id="UP000182350"/>
    </source>
</evidence>
<organism evidence="2 3">
    <name type="scientific">Marinospirillum alkaliphilum DSM 21637</name>
    <dbReference type="NCBI Taxonomy" id="1122209"/>
    <lineage>
        <taxon>Bacteria</taxon>
        <taxon>Pseudomonadati</taxon>
        <taxon>Pseudomonadota</taxon>
        <taxon>Gammaproteobacteria</taxon>
        <taxon>Oceanospirillales</taxon>
        <taxon>Oceanospirillaceae</taxon>
        <taxon>Marinospirillum</taxon>
    </lineage>
</organism>
<evidence type="ECO:0008006" key="4">
    <source>
        <dbReference type="Google" id="ProtNLM"/>
    </source>
</evidence>
<name>A0A1K1TX18_9GAMM</name>
<dbReference type="STRING" id="1122209.SAMN02745752_00350"/>
<keyword evidence="1" id="KW-0732">Signal</keyword>
<sequence length="109" mass="12456">MHLRSWMLSLLLLFLATNLQAADYYVDITNKTGYTIMFIYVSPADSTSWEEDVLGNDVLGNGKTTRINLRGYKSPVFDIRLIDSDGDSYTFWKVDVSRKDIVATLEHLD</sequence>
<evidence type="ECO:0000313" key="2">
    <source>
        <dbReference type="EMBL" id="SFX05118.1"/>
    </source>
</evidence>
<evidence type="ECO:0000256" key="1">
    <source>
        <dbReference type="SAM" id="SignalP"/>
    </source>
</evidence>
<gene>
    <name evidence="2" type="ORF">SAMN02745752_00350</name>
</gene>
<dbReference type="OrthoDB" id="4736977at2"/>
<accession>A0A1K1TX18</accession>
<dbReference type="AlphaFoldDB" id="A0A1K1TX18"/>
<proteinExistence type="predicted"/>
<feature type="signal peptide" evidence="1">
    <location>
        <begin position="1"/>
        <end position="21"/>
    </location>
</feature>
<keyword evidence="3" id="KW-1185">Reference proteome</keyword>
<protein>
    <recommendedName>
        <fullName evidence="4">Argininosuccinate lyase</fullName>
    </recommendedName>
</protein>
<dbReference type="EMBL" id="FPJW01000001">
    <property type="protein sequence ID" value="SFX05118.1"/>
    <property type="molecule type" value="Genomic_DNA"/>
</dbReference>
<dbReference type="RefSeq" id="WP_072324581.1">
    <property type="nucleotide sequence ID" value="NZ_FPJW01000001.1"/>
</dbReference>
<feature type="chain" id="PRO_5013109006" description="Argininosuccinate lyase" evidence="1">
    <location>
        <begin position="22"/>
        <end position="109"/>
    </location>
</feature>